<keyword evidence="2" id="KW-0808">Transferase</keyword>
<protein>
    <submittedName>
        <fullName evidence="2">Polyphosphate:AMP phosphotransferase</fullName>
    </submittedName>
</protein>
<evidence type="ECO:0000313" key="3">
    <source>
        <dbReference type="Proteomes" id="UP000234328"/>
    </source>
</evidence>
<dbReference type="Gene3D" id="3.40.50.300">
    <property type="entry name" value="P-loop containing nucleotide triphosphate hydrolases"/>
    <property type="match status" value="2"/>
</dbReference>
<keyword evidence="3" id="KW-1185">Reference proteome</keyword>
<dbReference type="GO" id="GO:0043751">
    <property type="term" value="F:polyphosphate:AMP phosphotransferase activity"/>
    <property type="evidence" value="ECO:0007669"/>
    <property type="project" value="InterPro"/>
</dbReference>
<evidence type="ECO:0000313" key="2">
    <source>
        <dbReference type="EMBL" id="PLC54466.1"/>
    </source>
</evidence>
<dbReference type="InterPro" id="IPR022488">
    <property type="entry name" value="PPK2-related"/>
</dbReference>
<dbReference type="GO" id="GO:0006797">
    <property type="term" value="P:polyphosphate metabolic process"/>
    <property type="evidence" value="ECO:0007669"/>
    <property type="project" value="InterPro"/>
</dbReference>
<comment type="caution">
    <text evidence="2">The sequence shown here is derived from an EMBL/GenBank/DDBJ whole genome shotgun (WGS) entry which is preliminary data.</text>
</comment>
<dbReference type="OrthoDB" id="9775224at2"/>
<reference evidence="2 3" key="1">
    <citation type="submission" date="2017-10" db="EMBL/GenBank/DDBJ databases">
        <title>Two draft genome sequences of Pusillimonas sp. strains isolated from a nitrate- and radionuclide-contaminated groundwater in Russia.</title>
        <authorList>
            <person name="Grouzdev D.S."/>
            <person name="Tourova T.P."/>
            <person name="Goeva M.A."/>
            <person name="Babich T.L."/>
            <person name="Sokolova D.S."/>
            <person name="Abdullin R."/>
            <person name="Poltaraus A.B."/>
            <person name="Toshchakov S.V."/>
            <person name="Nazina T.N."/>
        </authorList>
    </citation>
    <scope>NUCLEOTIDE SEQUENCE [LARGE SCALE GENOMIC DNA]</scope>
    <source>
        <strain evidence="2 3">JR1/69-2-13</strain>
    </source>
</reference>
<accession>A0A2N4UHG9</accession>
<dbReference type="AlphaFoldDB" id="A0A2N4UHG9"/>
<dbReference type="Pfam" id="PF03976">
    <property type="entry name" value="PPK2"/>
    <property type="match status" value="2"/>
</dbReference>
<dbReference type="PANTHER" id="PTHR34383:SF3">
    <property type="entry name" value="POLYPHOSPHATE:AMP PHOSPHOTRANSFERASE"/>
    <property type="match status" value="1"/>
</dbReference>
<dbReference type="NCBIfam" id="TIGR03708">
    <property type="entry name" value="poly_P_AMP_trns"/>
    <property type="match status" value="1"/>
</dbReference>
<dbReference type="EMBL" id="PDNV01000004">
    <property type="protein sequence ID" value="PLC54466.1"/>
    <property type="molecule type" value="Genomic_DNA"/>
</dbReference>
<evidence type="ECO:0000259" key="1">
    <source>
        <dbReference type="Pfam" id="PF03976"/>
    </source>
</evidence>
<organism evidence="2 3">
    <name type="scientific">Pollutimonas nitritireducens</name>
    <dbReference type="NCBI Taxonomy" id="2045209"/>
    <lineage>
        <taxon>Bacteria</taxon>
        <taxon>Pseudomonadati</taxon>
        <taxon>Pseudomonadota</taxon>
        <taxon>Betaproteobacteria</taxon>
        <taxon>Burkholderiales</taxon>
        <taxon>Alcaligenaceae</taxon>
        <taxon>Pollutimonas</taxon>
    </lineage>
</organism>
<dbReference type="Proteomes" id="UP000234328">
    <property type="component" value="Unassembled WGS sequence"/>
</dbReference>
<feature type="domain" description="Polyphosphate kinase-2-related" evidence="1">
    <location>
        <begin position="268"/>
        <end position="489"/>
    </location>
</feature>
<dbReference type="InterPro" id="IPR022489">
    <property type="entry name" value="PolyP_AMP_Tfrase"/>
</dbReference>
<name>A0A2N4UHG9_9BURK</name>
<sequence length="491" mass="55840">MNLFDAAESDPQLAGDQAKPLEAKLRAALLKAQYERVQKADRSLIIVMAGIPGAGKGAAASLLNEWMDARHIRTVALGEPSEEDKAFPYFRRYWQTLPAHGNISIIFESWHQRLFDEAARKKPDQAVIQAHAEAIRHFEAMLVREGIQIVKLWYHLSRGAQKQRTDELLANPDTAWQVGPEDTKVWKKFSRLRDAAALGISLTNADHAPWCIIPSADVSLRAITTGQAVLSALRRHSRVQSNPSAVTEEALTVRPAIRLENLKYDATLDDQEYDEQLAGWQARLANLARSKKFQRLPLILVFEGQDAAGKGGAIRRITHTLDARQFHAIPISAPTAEERAHPYLWRFWQCIPKPGHITIFDRSWYGRVLVERVEKYAKPDQWQRAYAEINHFEAQLHDSGALVLKFWLAITPEEQLKRFREREASPFKSFKITSEDWRNRKQWDAYAVAANDMFARTDTPACPWHVLAANDKKHARVAVLEHIVKAVEQAL</sequence>
<dbReference type="SUPFAM" id="SSF52540">
    <property type="entry name" value="P-loop containing nucleoside triphosphate hydrolases"/>
    <property type="match status" value="2"/>
</dbReference>
<dbReference type="PANTHER" id="PTHR34383">
    <property type="entry name" value="POLYPHOSPHATE:AMP PHOSPHOTRANSFERASE-RELATED"/>
    <property type="match status" value="1"/>
</dbReference>
<gene>
    <name evidence="2" type="primary">pap</name>
    <name evidence="2" type="ORF">CR155_06720</name>
</gene>
<proteinExistence type="predicted"/>
<dbReference type="RefSeq" id="WP_102069235.1">
    <property type="nucleotide sequence ID" value="NZ_PDNV01000004.1"/>
</dbReference>
<dbReference type="InterPro" id="IPR027417">
    <property type="entry name" value="P-loop_NTPase"/>
</dbReference>
<feature type="domain" description="Polyphosphate kinase-2-related" evidence="1">
    <location>
        <begin position="22"/>
        <end position="236"/>
    </location>
</feature>